<gene>
    <name evidence="2" type="ORF">TSUD_285090</name>
</gene>
<accession>A0A2Z6PE00</accession>
<dbReference type="EMBL" id="DF974342">
    <property type="protein sequence ID" value="GAU47722.1"/>
    <property type="molecule type" value="Genomic_DNA"/>
</dbReference>
<dbReference type="InterPro" id="IPR012337">
    <property type="entry name" value="RNaseH-like_sf"/>
</dbReference>
<dbReference type="Pfam" id="PF04937">
    <property type="entry name" value="DUF659"/>
    <property type="match status" value="1"/>
</dbReference>
<proteinExistence type="predicted"/>
<dbReference type="PANTHER" id="PTHR32166:SF123">
    <property type="entry name" value="BED-TYPE DOMAIN-CONTAINING PROTEIN"/>
    <property type="match status" value="1"/>
</dbReference>
<protein>
    <recommendedName>
        <fullName evidence="1">DUF659 domain-containing protein</fullName>
    </recommendedName>
</protein>
<organism evidence="2 3">
    <name type="scientific">Trifolium subterraneum</name>
    <name type="common">Subterranean clover</name>
    <dbReference type="NCBI Taxonomy" id="3900"/>
    <lineage>
        <taxon>Eukaryota</taxon>
        <taxon>Viridiplantae</taxon>
        <taxon>Streptophyta</taxon>
        <taxon>Embryophyta</taxon>
        <taxon>Tracheophyta</taxon>
        <taxon>Spermatophyta</taxon>
        <taxon>Magnoliopsida</taxon>
        <taxon>eudicotyledons</taxon>
        <taxon>Gunneridae</taxon>
        <taxon>Pentapetalae</taxon>
        <taxon>rosids</taxon>
        <taxon>fabids</taxon>
        <taxon>Fabales</taxon>
        <taxon>Fabaceae</taxon>
        <taxon>Papilionoideae</taxon>
        <taxon>50 kb inversion clade</taxon>
        <taxon>NPAAA clade</taxon>
        <taxon>Hologalegina</taxon>
        <taxon>IRL clade</taxon>
        <taxon>Trifolieae</taxon>
        <taxon>Trifolium</taxon>
    </lineage>
</organism>
<dbReference type="PANTHER" id="PTHR32166">
    <property type="entry name" value="OSJNBA0013A04.12 PROTEIN"/>
    <property type="match status" value="1"/>
</dbReference>
<evidence type="ECO:0000259" key="1">
    <source>
        <dbReference type="Pfam" id="PF04937"/>
    </source>
</evidence>
<name>A0A2Z6PE00_TRISU</name>
<dbReference type="OrthoDB" id="2013475at2759"/>
<keyword evidence="3" id="KW-1185">Reference proteome</keyword>
<dbReference type="InterPro" id="IPR007021">
    <property type="entry name" value="DUF659"/>
</dbReference>
<dbReference type="Proteomes" id="UP000242715">
    <property type="component" value="Unassembled WGS sequence"/>
</dbReference>
<dbReference type="AlphaFoldDB" id="A0A2Z6PE00"/>
<sequence>MMDDIAEEVGEENVVQIVTDNTRYCKFAGEMLMEKRTSSVPLLEIINERWEKQLHSPLQAAGYFLNPQFHYSPRFIDDVKVQHDLQSCITRMVVDPKARAKIEIQLDDFDKRADLLGQKFVIRVLSLACSSYGSERNESAFEMGILILEGQLSLNVYDNEDIEGLDVVNLDLDNPYLKSLFDVIADLHDE</sequence>
<evidence type="ECO:0000313" key="2">
    <source>
        <dbReference type="EMBL" id="GAU47722.1"/>
    </source>
</evidence>
<feature type="domain" description="DUF659" evidence="1">
    <location>
        <begin position="2"/>
        <end position="37"/>
    </location>
</feature>
<evidence type="ECO:0000313" key="3">
    <source>
        <dbReference type="Proteomes" id="UP000242715"/>
    </source>
</evidence>
<dbReference type="SUPFAM" id="SSF53098">
    <property type="entry name" value="Ribonuclease H-like"/>
    <property type="match status" value="1"/>
</dbReference>
<reference evidence="3" key="1">
    <citation type="journal article" date="2017" name="Front. Plant Sci.">
        <title>Climate Clever Clovers: New Paradigm to Reduce the Environmental Footprint of Ruminants by Breeding Low Methanogenic Forages Utilizing Haplotype Variation.</title>
        <authorList>
            <person name="Kaur P."/>
            <person name="Appels R."/>
            <person name="Bayer P.E."/>
            <person name="Keeble-Gagnere G."/>
            <person name="Wang J."/>
            <person name="Hirakawa H."/>
            <person name="Shirasawa K."/>
            <person name="Vercoe P."/>
            <person name="Stefanova K."/>
            <person name="Durmic Z."/>
            <person name="Nichols P."/>
            <person name="Revell C."/>
            <person name="Isobe S.N."/>
            <person name="Edwards D."/>
            <person name="Erskine W."/>
        </authorList>
    </citation>
    <scope>NUCLEOTIDE SEQUENCE [LARGE SCALE GENOMIC DNA]</scope>
    <source>
        <strain evidence="3">cv. Daliak</strain>
    </source>
</reference>